<keyword evidence="2 7" id="KW-0813">Transport</keyword>
<name>A0ABY3AFV2_9FLAO</name>
<accession>A0ABY3AFV2</accession>
<evidence type="ECO:0000256" key="7">
    <source>
        <dbReference type="PROSITE-ProRule" id="PRU01360"/>
    </source>
</evidence>
<dbReference type="InterPro" id="IPR023997">
    <property type="entry name" value="TonB-dep_OMP_SusC/RagA_CS"/>
</dbReference>
<dbReference type="InterPro" id="IPR008969">
    <property type="entry name" value="CarboxyPept-like_regulatory"/>
</dbReference>
<dbReference type="SUPFAM" id="SSF56935">
    <property type="entry name" value="Porins"/>
    <property type="match status" value="1"/>
</dbReference>
<dbReference type="RefSeq" id="WP_142190878.1">
    <property type="nucleotide sequence ID" value="NZ_VHIF01000001.1"/>
</dbReference>
<evidence type="ECO:0000256" key="5">
    <source>
        <dbReference type="ARBA" id="ARBA00023136"/>
    </source>
</evidence>
<evidence type="ECO:0000313" key="9">
    <source>
        <dbReference type="EMBL" id="TQO39652.1"/>
    </source>
</evidence>
<dbReference type="InterPro" id="IPR023996">
    <property type="entry name" value="TonB-dep_OMP_SusC/RagA"/>
</dbReference>
<comment type="caution">
    <text evidence="9">The sequence shown here is derived from an EMBL/GenBank/DDBJ whole genome shotgun (WGS) entry which is preliminary data.</text>
</comment>
<dbReference type="Gene3D" id="2.170.130.10">
    <property type="entry name" value="TonB-dependent receptor, plug domain"/>
    <property type="match status" value="1"/>
</dbReference>
<dbReference type="Gene3D" id="2.40.170.20">
    <property type="entry name" value="TonB-dependent receptor, beta-barrel domain"/>
    <property type="match status" value="1"/>
</dbReference>
<evidence type="ECO:0000259" key="8">
    <source>
        <dbReference type="Pfam" id="PF07715"/>
    </source>
</evidence>
<evidence type="ECO:0000256" key="3">
    <source>
        <dbReference type="ARBA" id="ARBA00022452"/>
    </source>
</evidence>
<comment type="similarity">
    <text evidence="7">Belongs to the TonB-dependent receptor family.</text>
</comment>
<evidence type="ECO:0000313" key="10">
    <source>
        <dbReference type="Proteomes" id="UP000315363"/>
    </source>
</evidence>
<reference evidence="9 10" key="1">
    <citation type="submission" date="2019-06" db="EMBL/GenBank/DDBJ databases">
        <title>A large-scale integrated study on North Sea by COGITO (Coastal Microbe Genomic &amp; Taxonomic Observatory).</title>
        <authorList>
            <person name="Teeling H."/>
        </authorList>
    </citation>
    <scope>NUCLEOTIDE SEQUENCE [LARGE SCALE GENOMIC DNA]</scope>
    <source>
        <strain evidence="9 10">MAR_2009_79</strain>
    </source>
</reference>
<dbReference type="InterPro" id="IPR037066">
    <property type="entry name" value="Plug_dom_sf"/>
</dbReference>
<dbReference type="NCBIfam" id="TIGR04056">
    <property type="entry name" value="OMP_RagA_SusC"/>
    <property type="match status" value="1"/>
</dbReference>
<evidence type="ECO:0000256" key="6">
    <source>
        <dbReference type="ARBA" id="ARBA00023237"/>
    </source>
</evidence>
<keyword evidence="10" id="KW-1185">Reference proteome</keyword>
<comment type="subcellular location">
    <subcellularLocation>
        <location evidence="1 7">Cell outer membrane</location>
        <topology evidence="1 7">Multi-pass membrane protein</topology>
    </subcellularLocation>
</comment>
<dbReference type="InterPro" id="IPR036942">
    <property type="entry name" value="Beta-barrel_TonB_sf"/>
</dbReference>
<dbReference type="NCBIfam" id="TIGR04057">
    <property type="entry name" value="SusC_RagA_signa"/>
    <property type="match status" value="1"/>
</dbReference>
<dbReference type="Proteomes" id="UP000315363">
    <property type="component" value="Unassembled WGS sequence"/>
</dbReference>
<feature type="domain" description="TonB-dependent receptor plug" evidence="8">
    <location>
        <begin position="154"/>
        <end position="259"/>
    </location>
</feature>
<keyword evidence="6 7" id="KW-0998">Cell outer membrane</keyword>
<keyword evidence="3 7" id="KW-1134">Transmembrane beta strand</keyword>
<dbReference type="Pfam" id="PF07715">
    <property type="entry name" value="Plug"/>
    <property type="match status" value="1"/>
</dbReference>
<organism evidence="9 10">
    <name type="scientific">Arenibacter algicola</name>
    <dbReference type="NCBI Taxonomy" id="616991"/>
    <lineage>
        <taxon>Bacteria</taxon>
        <taxon>Pseudomonadati</taxon>
        <taxon>Bacteroidota</taxon>
        <taxon>Flavobacteriia</taxon>
        <taxon>Flavobacteriales</taxon>
        <taxon>Flavobacteriaceae</taxon>
        <taxon>Arenibacter</taxon>
    </lineage>
</organism>
<evidence type="ECO:0000256" key="1">
    <source>
        <dbReference type="ARBA" id="ARBA00004571"/>
    </source>
</evidence>
<protein>
    <submittedName>
        <fullName evidence="9">TonB-linked SusC/RagA family outer membrane protein</fullName>
    </submittedName>
</protein>
<evidence type="ECO:0000256" key="2">
    <source>
        <dbReference type="ARBA" id="ARBA00022448"/>
    </source>
</evidence>
<keyword evidence="4 7" id="KW-0812">Transmembrane</keyword>
<sequence>MRNQTNMKKNRKIPFLNDLIWKRLLAFVVCIGFISSLNAGITNKSSTRISPDTTDSKSIALKQTSLEGTVLDMDGNPLPGASVVIKGTTRGVTTDFDGNFTITAEVGEILEVSYIGMKTQEVVIVNMKPLNISLEADSAQLDEVVIVAYGTQKKSSLTASVASVKGEEIARTPVANISSTLGGRVPGLITRQSSGEPGQDETSVLIRGAGTTGNTAPLVIVDGVPRSYNQIDPQSVESISFLKDAAAVAPYGVAGANGVILVTTKKGTTGKLQLSYNSFYGFQNPTVLPEMVSAIEYVNMRNVAAENGGQQPVYSDFEIQKYADGSDPDIYPDHDVLGEIVNRNAPIMSHSLSMSGGTENLKFFGGIGYLDQKGMWGPTSFKRYNLTSNVSGKVTNSTTFTINLSGRIEERRYPYVGIGGIFQQLYRTPPIAPLTYTNGLWGPYIGRSAYGNIYKSGYNRNTSPVMLTQISLEQQLPIKGLSVRGVFSYDFNDGGGVGTTNIWRTPIPYYGVDNSTTPYTYPEIGSDGPAKPEYSVLVGQRQSFTYQGFLNYAKSFGKSDIGATIVLEARNSKLQSVSASRINYNVNIPELNNGGPAAADKGSNGFSSESKQRGMVFRTTYGFDSKYFLEVSGRYDGHYVFAPGKRWHLFPAFSAGWRLSEESFLKNASWLNNLKIRGSYGESGALPYINGELAPFQYLGSYALYGNSAVLGNSITQGLNATLEPNPDITWETAKKTNVGFDLSIYNGLFHIEADYFYENRSNMLVSPQVLVPSEYGIGIAQQNAGRMKNRGIDITMGSSKSFDNGLRFGLDLNFTYAKNELVEVFENEATKDNPNRTRTGRQLGTQFGYEAIGLFQESDDLNGDGILQISEYPVEQFGILRPGDIQYRDQNGDNKIDGNDEVVIGNPTTPTIIYGFSPSVTYRGFDINFLFQGAAQQSFYLNGQAAYPFSNSGSALKKTLDYWTPENPNASYPRVLATPSANSTPVSSWWIRDGDYLRLKSAQIGYTLPQSLLESIGIQTMRFYLSGQNILTWSKDWKDFDPEISASNGNYYPQQKVITFGTNFTF</sequence>
<dbReference type="InterPro" id="IPR039426">
    <property type="entry name" value="TonB-dep_rcpt-like"/>
</dbReference>
<gene>
    <name evidence="9" type="ORF">GQ41_4334</name>
</gene>
<proteinExistence type="inferred from homology"/>
<dbReference type="Pfam" id="PF13715">
    <property type="entry name" value="CarbopepD_reg_2"/>
    <property type="match status" value="1"/>
</dbReference>
<dbReference type="SUPFAM" id="SSF49464">
    <property type="entry name" value="Carboxypeptidase regulatory domain-like"/>
    <property type="match status" value="1"/>
</dbReference>
<evidence type="ECO:0000256" key="4">
    <source>
        <dbReference type="ARBA" id="ARBA00022692"/>
    </source>
</evidence>
<dbReference type="PROSITE" id="PS52016">
    <property type="entry name" value="TONB_DEPENDENT_REC_3"/>
    <property type="match status" value="1"/>
</dbReference>
<keyword evidence="5 7" id="KW-0472">Membrane</keyword>
<dbReference type="EMBL" id="VHIF01000001">
    <property type="protein sequence ID" value="TQO39652.1"/>
    <property type="molecule type" value="Genomic_DNA"/>
</dbReference>
<dbReference type="InterPro" id="IPR012910">
    <property type="entry name" value="Plug_dom"/>
</dbReference>
<dbReference type="Gene3D" id="2.60.40.1120">
    <property type="entry name" value="Carboxypeptidase-like, regulatory domain"/>
    <property type="match status" value="1"/>
</dbReference>